<dbReference type="PATRIC" id="fig|889306.3.peg.775"/>
<feature type="transmembrane region" description="Helical" evidence="7">
    <location>
        <begin position="204"/>
        <end position="225"/>
    </location>
</feature>
<evidence type="ECO:0000313" key="10">
    <source>
        <dbReference type="Proteomes" id="UP000031938"/>
    </source>
</evidence>
<feature type="transmembrane region" description="Helical" evidence="7">
    <location>
        <begin position="284"/>
        <end position="306"/>
    </location>
</feature>
<dbReference type="AlphaFoldDB" id="A0A0C2VY09"/>
<gene>
    <name evidence="9" type="ORF">KP78_07740</name>
</gene>
<evidence type="ECO:0000256" key="1">
    <source>
        <dbReference type="ARBA" id="ARBA00004651"/>
    </source>
</evidence>
<reference evidence="9 10" key="1">
    <citation type="submission" date="2015-01" db="EMBL/GenBank/DDBJ databases">
        <title>Genome sequencing of Jeotgalibacillus soli.</title>
        <authorList>
            <person name="Goh K.M."/>
            <person name="Chan K.-G."/>
            <person name="Yaakop A.S."/>
            <person name="Ee R."/>
            <person name="Gan H.M."/>
            <person name="Chan C.S."/>
        </authorList>
    </citation>
    <scope>NUCLEOTIDE SEQUENCE [LARGE SCALE GENOMIC DNA]</scope>
    <source>
        <strain evidence="9 10">P9</strain>
    </source>
</reference>
<feature type="transmembrane region" description="Helical" evidence="7">
    <location>
        <begin position="181"/>
        <end position="197"/>
    </location>
</feature>
<dbReference type="EMBL" id="JXRP01000009">
    <property type="protein sequence ID" value="KIL49306.1"/>
    <property type="molecule type" value="Genomic_DNA"/>
</dbReference>
<dbReference type="SUPFAM" id="SSF82866">
    <property type="entry name" value="Multidrug efflux transporter AcrB transmembrane domain"/>
    <property type="match status" value="2"/>
</dbReference>
<name>A0A0C2VY09_9BACL</name>
<feature type="domain" description="Membrane transport protein MMPL" evidence="8">
    <location>
        <begin position="42"/>
        <end position="366"/>
    </location>
</feature>
<dbReference type="PANTHER" id="PTHR33406">
    <property type="entry name" value="MEMBRANE PROTEIN MJ1562-RELATED"/>
    <property type="match status" value="1"/>
</dbReference>
<dbReference type="Gene3D" id="1.20.1640.10">
    <property type="entry name" value="Multidrug efflux transporter AcrB transmembrane domain"/>
    <property type="match status" value="2"/>
</dbReference>
<evidence type="ECO:0000256" key="3">
    <source>
        <dbReference type="ARBA" id="ARBA00022475"/>
    </source>
</evidence>
<sequence>MKKFKNTRTLSLLAWIIVTVLTVITMPDMDQLVRDKGQITIPDSAQSEVAKSMINNMDEDGSARYQIISVFNSGNDEALTDGQKEEIEAVITDLKAREKELGITGMMSHLDSEETEKQLVSEDGTTILTQISIDKNQGTITEVAEELNKAVQNDRVETYLTGNDIVMEDFVQSTQEGVKKTEIIAVVFIIVVLILVFRSPIVPVVSLLTVGISYAVSMGIIAHLVDLFNFPFSNFTQVFLVVILFGIGTDYNILLYTRFKEELSKQESPLLAVKETFKSSGKTVLYSGIAVFIGFMALFLAEFKLYQASSAVAIGVAVLILVLNTLNPFFMVLLGKKMFWPVKRFEGHGDSRIWAFLSKNSVIRPISSIILVIVLCLPFLMKYSGDLSYNDLLEVDDAFTSKQGINIIEDHFSPGFSSPASVVIKSDEKMDDQQYLQALDELAEEISKVDGVANVFSPTRPSGEKINDLYINDQTQELNTGLGDTNSGIGQINDGLSSAERQMGSRDSSGLDNVQTLIDGTSEVKKGVSSLQDALNQVTDGMNDGAQGAQALENGLVSLNENVGTLSSAASQLSTGYTELQAGLSSFSQHFDRLAQAIEGARQGFEQIEASMESLIQSNPDLAEDPNVQQTIGIASAAQQQLDELSTQLNQLTPQYNLAIASFQEANTSLAQVKDGLAQVQSGVSELQTGASSLNSGLTEGAEGSAQIASKTSDLESGLTQINGGQEQLLAGLADLEEQMATLQSGISESTKGLDEVSEGLNGAQDYLSGLSESQASQKFYIPKDVLEGSDYQEALDMYMSNDRQTAQMTVILDVNPYSREAMTIIRDLDDHVDAAIKGSELSDATVAIGGKTSQNTDLQDISSNDFARTATIMLIGIGLVLIFITRSFWQPIFIIGSLVLAYYTSLGISEIISTNFLGVDALGWNVPFFSFIMIVALGVDYSIFLMMRYRELEGDALTAIVDAARHIGGVVISAAIILGGTFAALIPSGVLTLIQVAMVVIIGLFILSLVMLPILIPALMGLTHKLNSSNKEEIKNM</sequence>
<dbReference type="InterPro" id="IPR004869">
    <property type="entry name" value="MMPL_dom"/>
</dbReference>
<comment type="caution">
    <text evidence="9">The sequence shown here is derived from an EMBL/GenBank/DDBJ whole genome shotgun (WGS) entry which is preliminary data.</text>
</comment>
<dbReference type="SUPFAM" id="SSF58104">
    <property type="entry name" value="Methyl-accepting chemotaxis protein (MCP) signaling domain"/>
    <property type="match status" value="1"/>
</dbReference>
<feature type="transmembrane region" description="Helical" evidence="7">
    <location>
        <begin position="312"/>
        <end position="334"/>
    </location>
</feature>
<feature type="transmembrane region" description="Helical" evidence="7">
    <location>
        <begin position="993"/>
        <end position="1017"/>
    </location>
</feature>
<accession>A0A0C2VY09</accession>
<keyword evidence="5 7" id="KW-1133">Transmembrane helix</keyword>
<dbReference type="PANTHER" id="PTHR33406:SF6">
    <property type="entry name" value="MEMBRANE PROTEIN YDGH-RELATED"/>
    <property type="match status" value="1"/>
</dbReference>
<keyword evidence="3" id="KW-1003">Cell membrane</keyword>
<evidence type="ECO:0000256" key="4">
    <source>
        <dbReference type="ARBA" id="ARBA00022692"/>
    </source>
</evidence>
<feature type="transmembrane region" description="Helical" evidence="7">
    <location>
        <begin position="925"/>
        <end position="947"/>
    </location>
</feature>
<dbReference type="Proteomes" id="UP000031938">
    <property type="component" value="Unassembled WGS sequence"/>
</dbReference>
<dbReference type="STRING" id="889306.KP78_07740"/>
<evidence type="ECO:0000256" key="6">
    <source>
        <dbReference type="ARBA" id="ARBA00023136"/>
    </source>
</evidence>
<dbReference type="Gene3D" id="1.10.287.950">
    <property type="entry name" value="Methyl-accepting chemotaxis protein"/>
    <property type="match status" value="2"/>
</dbReference>
<comment type="subcellular location">
    <subcellularLocation>
        <location evidence="1">Cell membrane</location>
        <topology evidence="1">Multi-pass membrane protein</topology>
    </subcellularLocation>
</comment>
<keyword evidence="4 7" id="KW-0812">Transmembrane</keyword>
<evidence type="ECO:0000256" key="2">
    <source>
        <dbReference type="ARBA" id="ARBA00010157"/>
    </source>
</evidence>
<evidence type="ECO:0000259" key="8">
    <source>
        <dbReference type="Pfam" id="PF03176"/>
    </source>
</evidence>
<evidence type="ECO:0000256" key="5">
    <source>
        <dbReference type="ARBA" id="ARBA00022989"/>
    </source>
</evidence>
<dbReference type="OrthoDB" id="9782006at2"/>
<evidence type="ECO:0000313" key="9">
    <source>
        <dbReference type="EMBL" id="KIL49306.1"/>
    </source>
</evidence>
<dbReference type="GO" id="GO:0005886">
    <property type="term" value="C:plasma membrane"/>
    <property type="evidence" value="ECO:0007669"/>
    <property type="project" value="UniProtKB-SubCell"/>
</dbReference>
<dbReference type="Pfam" id="PF03176">
    <property type="entry name" value="MMPL"/>
    <property type="match status" value="2"/>
</dbReference>
<keyword evidence="6 7" id="KW-0472">Membrane</keyword>
<feature type="domain" description="Membrane transport protein MMPL" evidence="8">
    <location>
        <begin position="737"/>
        <end position="1024"/>
    </location>
</feature>
<feature type="transmembrane region" description="Helical" evidence="7">
    <location>
        <begin position="893"/>
        <end position="913"/>
    </location>
</feature>
<dbReference type="InterPro" id="IPR050545">
    <property type="entry name" value="Mycobact_MmpL"/>
</dbReference>
<proteinExistence type="inferred from homology"/>
<comment type="similarity">
    <text evidence="2">Belongs to the resistance-nodulation-cell division (RND) (TC 2.A.6) family. MmpL subfamily.</text>
</comment>
<feature type="transmembrane region" description="Helical" evidence="7">
    <location>
        <begin position="968"/>
        <end position="987"/>
    </location>
</feature>
<keyword evidence="10" id="KW-1185">Reference proteome</keyword>
<dbReference type="RefSeq" id="WP_041086426.1">
    <property type="nucleotide sequence ID" value="NZ_JXRP01000009.1"/>
</dbReference>
<protein>
    <recommendedName>
        <fullName evidence="8">Membrane transport protein MMPL domain-containing protein</fullName>
    </recommendedName>
</protein>
<feature type="transmembrane region" description="Helical" evidence="7">
    <location>
        <begin position="237"/>
        <end position="256"/>
    </location>
</feature>
<organism evidence="9 10">
    <name type="scientific">Jeotgalibacillus soli</name>
    <dbReference type="NCBI Taxonomy" id="889306"/>
    <lineage>
        <taxon>Bacteria</taxon>
        <taxon>Bacillati</taxon>
        <taxon>Bacillota</taxon>
        <taxon>Bacilli</taxon>
        <taxon>Bacillales</taxon>
        <taxon>Caryophanaceae</taxon>
        <taxon>Jeotgalibacillus</taxon>
    </lineage>
</organism>
<feature type="transmembrane region" description="Helical" evidence="7">
    <location>
        <begin position="362"/>
        <end position="381"/>
    </location>
</feature>
<feature type="transmembrane region" description="Helical" evidence="7">
    <location>
        <begin position="867"/>
        <end position="886"/>
    </location>
</feature>
<evidence type="ECO:0000256" key="7">
    <source>
        <dbReference type="SAM" id="Phobius"/>
    </source>
</evidence>